<keyword evidence="15" id="KW-0732">Signal</keyword>
<evidence type="ECO:0000256" key="5">
    <source>
        <dbReference type="ARBA" id="ARBA00022475"/>
    </source>
</evidence>
<gene>
    <name evidence="17" type="ORF">ACFOPH_09595</name>
</gene>
<evidence type="ECO:0000256" key="3">
    <source>
        <dbReference type="ARBA" id="ARBA00010747"/>
    </source>
</evidence>
<evidence type="ECO:0000256" key="4">
    <source>
        <dbReference type="ARBA" id="ARBA00022448"/>
    </source>
</evidence>
<evidence type="ECO:0000256" key="7">
    <source>
        <dbReference type="ARBA" id="ARBA00022692"/>
    </source>
</evidence>
<dbReference type="InterPro" id="IPR011577">
    <property type="entry name" value="Cyt_b561_bac/Ni-Hgenase"/>
</dbReference>
<dbReference type="GO" id="GO:0008863">
    <property type="term" value="F:formate dehydrogenase (NAD+) activity"/>
    <property type="evidence" value="ECO:0007669"/>
    <property type="project" value="UniProtKB-EC"/>
</dbReference>
<evidence type="ECO:0000256" key="11">
    <source>
        <dbReference type="ARBA" id="ARBA00023004"/>
    </source>
</evidence>
<keyword evidence="4" id="KW-0813">Transport</keyword>
<dbReference type="InterPro" id="IPR006471">
    <property type="entry name" value="Formate_DH_gsu"/>
</dbReference>
<dbReference type="NCBIfam" id="TIGR01583">
    <property type="entry name" value="formate-DH-gamm"/>
    <property type="match status" value="1"/>
</dbReference>
<dbReference type="Gene3D" id="1.20.950.20">
    <property type="entry name" value="Transmembrane di-heme cytochromes, Chain C"/>
    <property type="match status" value="1"/>
</dbReference>
<evidence type="ECO:0000256" key="8">
    <source>
        <dbReference type="ARBA" id="ARBA00022723"/>
    </source>
</evidence>
<keyword evidence="6" id="KW-0349">Heme</keyword>
<reference evidence="18" key="1">
    <citation type="journal article" date="2019" name="Int. J. Syst. Evol. Microbiol.">
        <title>The Global Catalogue of Microorganisms (GCM) 10K type strain sequencing project: providing services to taxonomists for standard genome sequencing and annotation.</title>
        <authorList>
            <consortium name="The Broad Institute Genomics Platform"/>
            <consortium name="The Broad Institute Genome Sequencing Center for Infectious Disease"/>
            <person name="Wu L."/>
            <person name="Ma J."/>
        </authorList>
    </citation>
    <scope>NUCLEOTIDE SEQUENCE [LARGE SCALE GENOMIC DNA]</scope>
    <source>
        <strain evidence="18">CCM 7480</strain>
    </source>
</reference>
<evidence type="ECO:0000256" key="12">
    <source>
        <dbReference type="ARBA" id="ARBA00023136"/>
    </source>
</evidence>
<dbReference type="EC" id="1.17.1.9" evidence="17"/>
<keyword evidence="11" id="KW-0408">Iron</keyword>
<keyword evidence="9" id="KW-0249">Electron transport</keyword>
<comment type="similarity">
    <text evidence="3">Belongs to the formate dehydrogenase gamma subunit family.</text>
</comment>
<keyword evidence="17" id="KW-0560">Oxidoreductase</keyword>
<evidence type="ECO:0000259" key="16">
    <source>
        <dbReference type="Pfam" id="PF01292"/>
    </source>
</evidence>
<evidence type="ECO:0000256" key="15">
    <source>
        <dbReference type="SAM" id="SignalP"/>
    </source>
</evidence>
<dbReference type="PANTHER" id="PTHR30074">
    <property type="entry name" value="FORMATE DEHYDROGENASE, NITRATE-INDUCIBLE, CYTOCHROME B556 FDN SUBUNIT"/>
    <property type="match status" value="1"/>
</dbReference>
<organism evidence="17 18">
    <name type="scientific">Massilia haematophila</name>
    <dbReference type="NCBI Taxonomy" id="457923"/>
    <lineage>
        <taxon>Bacteria</taxon>
        <taxon>Pseudomonadati</taxon>
        <taxon>Pseudomonadota</taxon>
        <taxon>Betaproteobacteria</taxon>
        <taxon>Burkholderiales</taxon>
        <taxon>Oxalobacteraceae</taxon>
        <taxon>Telluria group</taxon>
        <taxon>Massilia</taxon>
    </lineage>
</organism>
<evidence type="ECO:0000256" key="6">
    <source>
        <dbReference type="ARBA" id="ARBA00022617"/>
    </source>
</evidence>
<feature type="transmembrane region" description="Helical" evidence="14">
    <location>
        <begin position="248"/>
        <end position="272"/>
    </location>
</feature>
<dbReference type="Pfam" id="PF01292">
    <property type="entry name" value="Ni_hydr_CYTB"/>
    <property type="match status" value="1"/>
</dbReference>
<keyword evidence="5" id="KW-1003">Cell membrane</keyword>
<protein>
    <submittedName>
        <fullName evidence="17">Formate dehydrogenase subunit gamma</fullName>
        <ecNumber evidence="17">1.17.1.9</ecNumber>
    </submittedName>
</protein>
<proteinExistence type="inferred from homology"/>
<feature type="transmembrane region" description="Helical" evidence="14">
    <location>
        <begin position="190"/>
        <end position="211"/>
    </location>
</feature>
<evidence type="ECO:0000313" key="18">
    <source>
        <dbReference type="Proteomes" id="UP001595665"/>
    </source>
</evidence>
<feature type="region of interest" description="Disordered" evidence="13">
    <location>
        <begin position="339"/>
        <end position="371"/>
    </location>
</feature>
<feature type="signal peptide" evidence="15">
    <location>
        <begin position="1"/>
        <end position="29"/>
    </location>
</feature>
<sequence length="371" mass="41063">MRANLFALRAMLALVVALLGISTLPAAWAGVPNQRAEPAYAEEQTMLQIEGDSRAREPGLMSSESGRVHMDRHFLGQYGESEGNVIVQRGGNTWRTLRNGPIASIAGTILIGVPLLIFLFYKAIGPAREEPQSGRKLQRFSRWDRQVHWATAISFILLAITGLIITFGKKIMLPWMGHNFFSWVAWISKYVHNFIGPLFILCSIVMFITFLRRNFYNRNDLEWVKQGGGLVSHKHVPAGYFNAGEKSWFWFGVTLLGLVMSITGLVLNFVNFGQTRYVLQVANYLHVIGATFYIAAAMGHIYIGTWGTPGAYEAMRHGTVDENWAKAHHSLWYEDVKAGVPGTPPGPAAGTPPGTQGVPRTPPPPRPGPAH</sequence>
<dbReference type="EMBL" id="JBHRVV010000001">
    <property type="protein sequence ID" value="MFC3458499.1"/>
    <property type="molecule type" value="Genomic_DNA"/>
</dbReference>
<evidence type="ECO:0000256" key="9">
    <source>
        <dbReference type="ARBA" id="ARBA00022982"/>
    </source>
</evidence>
<evidence type="ECO:0000256" key="10">
    <source>
        <dbReference type="ARBA" id="ARBA00022989"/>
    </source>
</evidence>
<dbReference type="Proteomes" id="UP001595665">
    <property type="component" value="Unassembled WGS sequence"/>
</dbReference>
<evidence type="ECO:0000256" key="1">
    <source>
        <dbReference type="ARBA" id="ARBA00001971"/>
    </source>
</evidence>
<keyword evidence="7 14" id="KW-0812">Transmembrane</keyword>
<feature type="compositionally biased region" description="Low complexity" evidence="13">
    <location>
        <begin position="348"/>
        <end position="359"/>
    </location>
</feature>
<keyword evidence="18" id="KW-1185">Reference proteome</keyword>
<dbReference type="InterPro" id="IPR016174">
    <property type="entry name" value="Di-haem_cyt_TM"/>
</dbReference>
<dbReference type="PANTHER" id="PTHR30074:SF6">
    <property type="entry name" value="FORMATE DEHYDROGENASE GAMMA SUBUNIT"/>
    <property type="match status" value="1"/>
</dbReference>
<evidence type="ECO:0000256" key="14">
    <source>
        <dbReference type="SAM" id="Phobius"/>
    </source>
</evidence>
<comment type="caution">
    <text evidence="17">The sequence shown here is derived from an EMBL/GenBank/DDBJ whole genome shotgun (WGS) entry which is preliminary data.</text>
</comment>
<feature type="transmembrane region" description="Helical" evidence="14">
    <location>
        <begin position="102"/>
        <end position="125"/>
    </location>
</feature>
<feature type="transmembrane region" description="Helical" evidence="14">
    <location>
        <begin position="146"/>
        <end position="167"/>
    </location>
</feature>
<feature type="transmembrane region" description="Helical" evidence="14">
    <location>
        <begin position="284"/>
        <end position="306"/>
    </location>
</feature>
<keyword evidence="12 14" id="KW-0472">Membrane</keyword>
<dbReference type="InterPro" id="IPR051817">
    <property type="entry name" value="FDH_cytochrome_b556_subunit"/>
</dbReference>
<dbReference type="SUPFAM" id="SSF81342">
    <property type="entry name" value="Transmembrane di-heme cytochromes"/>
    <property type="match status" value="1"/>
</dbReference>
<keyword evidence="8" id="KW-0479">Metal-binding</keyword>
<keyword evidence="10 14" id="KW-1133">Transmembrane helix</keyword>
<feature type="chain" id="PRO_5045573262" evidence="15">
    <location>
        <begin position="30"/>
        <end position="371"/>
    </location>
</feature>
<evidence type="ECO:0000256" key="2">
    <source>
        <dbReference type="ARBA" id="ARBA00004651"/>
    </source>
</evidence>
<feature type="compositionally biased region" description="Pro residues" evidence="13">
    <location>
        <begin position="360"/>
        <end position="371"/>
    </location>
</feature>
<accession>A0ABV7PH37</accession>
<name>A0ABV7PH37_9BURK</name>
<comment type="cofactor">
    <cofactor evidence="1">
        <name>heme</name>
        <dbReference type="ChEBI" id="CHEBI:30413"/>
    </cofactor>
</comment>
<feature type="domain" description="Cytochrome b561 bacterial/Ni-hydrogenase" evidence="16">
    <location>
        <begin position="139"/>
        <end position="316"/>
    </location>
</feature>
<dbReference type="RefSeq" id="WP_379734948.1">
    <property type="nucleotide sequence ID" value="NZ_JBHRVV010000001.1"/>
</dbReference>
<evidence type="ECO:0000256" key="13">
    <source>
        <dbReference type="SAM" id="MobiDB-lite"/>
    </source>
</evidence>
<comment type="subcellular location">
    <subcellularLocation>
        <location evidence="2">Cell membrane</location>
        <topology evidence="2">Multi-pass membrane protein</topology>
    </subcellularLocation>
</comment>
<evidence type="ECO:0000313" key="17">
    <source>
        <dbReference type="EMBL" id="MFC3458499.1"/>
    </source>
</evidence>